<organism evidence="3 4">
    <name type="scientific">Nocardioides lentus</name>
    <dbReference type="NCBI Taxonomy" id="338077"/>
    <lineage>
        <taxon>Bacteria</taxon>
        <taxon>Bacillati</taxon>
        <taxon>Actinomycetota</taxon>
        <taxon>Actinomycetes</taxon>
        <taxon>Propionibacteriales</taxon>
        <taxon>Nocardioidaceae</taxon>
        <taxon>Nocardioides</taxon>
    </lineage>
</organism>
<dbReference type="RefSeq" id="WP_344005242.1">
    <property type="nucleotide sequence ID" value="NZ_BAAAMY010000002.1"/>
</dbReference>
<dbReference type="SUPFAM" id="SSF55729">
    <property type="entry name" value="Acyl-CoA N-acyltransferases (Nat)"/>
    <property type="match status" value="1"/>
</dbReference>
<sequence>MSDAGAWIRPMRAADVAAAERLTATAYAGADRVLGPPGARADDGDPGRPAAPVAHPGRRDPVRAEQWRRRTAHLLATDPGGCWVAEDDGDLRGVAVSFTRELMWVLASYAVAPGAQGRGLGRVLLEAALGHGRGCLRGMLCSSPDPAAVRRYRLAGFALHPHMLLTGAVDRTALPVLGRLRDGGTADRDLLDSVDRRARGAAHGPDHEVLRATTARLVVADRPTGQGYAYLGTEGSPVLLAATTRRVAEDLAWEALASAPVGAEVRLERVSAANQWALDVGLAAGLAVHQRGYLALRHCRPPTTYLPHASLL</sequence>
<dbReference type="InterPro" id="IPR000182">
    <property type="entry name" value="GNAT_dom"/>
</dbReference>
<evidence type="ECO:0000313" key="4">
    <source>
        <dbReference type="Proteomes" id="UP001501612"/>
    </source>
</evidence>
<evidence type="ECO:0000259" key="2">
    <source>
        <dbReference type="PROSITE" id="PS51186"/>
    </source>
</evidence>
<feature type="region of interest" description="Disordered" evidence="1">
    <location>
        <begin position="33"/>
        <end position="63"/>
    </location>
</feature>
<evidence type="ECO:0000256" key="1">
    <source>
        <dbReference type="SAM" id="MobiDB-lite"/>
    </source>
</evidence>
<dbReference type="Gene3D" id="3.40.630.30">
    <property type="match status" value="1"/>
</dbReference>
<gene>
    <name evidence="3" type="ORF">GCM10009737_12630</name>
</gene>
<dbReference type="CDD" id="cd04301">
    <property type="entry name" value="NAT_SF"/>
    <property type="match status" value="1"/>
</dbReference>
<keyword evidence="4" id="KW-1185">Reference proteome</keyword>
<reference evidence="3 4" key="1">
    <citation type="journal article" date="2019" name="Int. J. Syst. Evol. Microbiol.">
        <title>The Global Catalogue of Microorganisms (GCM) 10K type strain sequencing project: providing services to taxonomists for standard genome sequencing and annotation.</title>
        <authorList>
            <consortium name="The Broad Institute Genomics Platform"/>
            <consortium name="The Broad Institute Genome Sequencing Center for Infectious Disease"/>
            <person name="Wu L."/>
            <person name="Ma J."/>
        </authorList>
    </citation>
    <scope>NUCLEOTIDE SEQUENCE [LARGE SCALE GENOMIC DNA]</scope>
    <source>
        <strain evidence="3 4">JCM 14046</strain>
    </source>
</reference>
<proteinExistence type="predicted"/>
<protein>
    <recommendedName>
        <fullName evidence="2">N-acetyltransferase domain-containing protein</fullName>
    </recommendedName>
</protein>
<dbReference type="EMBL" id="BAAAMY010000002">
    <property type="protein sequence ID" value="GAA1912597.1"/>
    <property type="molecule type" value="Genomic_DNA"/>
</dbReference>
<feature type="domain" description="N-acetyltransferase" evidence="2">
    <location>
        <begin position="42"/>
        <end position="175"/>
    </location>
</feature>
<dbReference type="InterPro" id="IPR016181">
    <property type="entry name" value="Acyl_CoA_acyltransferase"/>
</dbReference>
<name>A0ABN2P5D9_9ACTN</name>
<dbReference type="Pfam" id="PF00583">
    <property type="entry name" value="Acetyltransf_1"/>
    <property type="match status" value="1"/>
</dbReference>
<dbReference type="PROSITE" id="PS51186">
    <property type="entry name" value="GNAT"/>
    <property type="match status" value="1"/>
</dbReference>
<comment type="caution">
    <text evidence="3">The sequence shown here is derived from an EMBL/GenBank/DDBJ whole genome shotgun (WGS) entry which is preliminary data.</text>
</comment>
<dbReference type="Proteomes" id="UP001501612">
    <property type="component" value="Unassembled WGS sequence"/>
</dbReference>
<accession>A0ABN2P5D9</accession>
<evidence type="ECO:0000313" key="3">
    <source>
        <dbReference type="EMBL" id="GAA1912597.1"/>
    </source>
</evidence>